<dbReference type="InterPro" id="IPR042070">
    <property type="entry name" value="PucR_C-HTH_sf"/>
</dbReference>
<dbReference type="Proteomes" id="UP000190951">
    <property type="component" value="Chromosome"/>
</dbReference>
<dbReference type="InterPro" id="IPR025736">
    <property type="entry name" value="PucR_C-HTH_dom"/>
</dbReference>
<gene>
    <name evidence="1" type="primary">cdaR_1</name>
    <name evidence="1" type="ORF">CROST_036900</name>
</gene>
<protein>
    <submittedName>
        <fullName evidence="1">Carbohydrate diacid regulator</fullName>
    </submittedName>
</protein>
<reference evidence="1 2" key="1">
    <citation type="submission" date="2022-04" db="EMBL/GenBank/DDBJ databases">
        <title>Genome sequence of C. roseum typestrain.</title>
        <authorList>
            <person name="Poehlein A."/>
            <person name="Schoch T."/>
            <person name="Duerre P."/>
            <person name="Daniel R."/>
        </authorList>
    </citation>
    <scope>NUCLEOTIDE SEQUENCE [LARGE SCALE GENOMIC DNA]</scope>
    <source>
        <strain evidence="1 2">DSM 7320</strain>
    </source>
</reference>
<name>A0A1S8KX64_9CLOT</name>
<keyword evidence="2" id="KW-1185">Reference proteome</keyword>
<dbReference type="PANTHER" id="PTHR33744">
    <property type="entry name" value="CARBOHYDRATE DIACID REGULATOR"/>
    <property type="match status" value="1"/>
</dbReference>
<dbReference type="AlphaFoldDB" id="A0A1S8KX64"/>
<dbReference type="KEGG" id="crw:CROST_036900"/>
<organism evidence="1 2">
    <name type="scientific">Clostridium felsineum</name>
    <dbReference type="NCBI Taxonomy" id="36839"/>
    <lineage>
        <taxon>Bacteria</taxon>
        <taxon>Bacillati</taxon>
        <taxon>Bacillota</taxon>
        <taxon>Clostridia</taxon>
        <taxon>Eubacteriales</taxon>
        <taxon>Clostridiaceae</taxon>
        <taxon>Clostridium</taxon>
    </lineage>
</organism>
<dbReference type="STRING" id="84029.CROST_45830"/>
<accession>A0A1S8KX64</accession>
<dbReference type="Pfam" id="PF05651">
    <property type="entry name" value="Diacid_rec"/>
    <property type="match status" value="1"/>
</dbReference>
<dbReference type="Pfam" id="PF13556">
    <property type="entry name" value="HTH_30"/>
    <property type="match status" value="1"/>
</dbReference>
<dbReference type="InterPro" id="IPR051448">
    <property type="entry name" value="CdaR-like_regulators"/>
</dbReference>
<dbReference type="EMBL" id="CP096983">
    <property type="protein sequence ID" value="URZ12944.1"/>
    <property type="molecule type" value="Genomic_DNA"/>
</dbReference>
<sequence length="344" mass="39769">MKLSKVIAQNIVEEMMSVVPYNINVMNEEGVIIGSGDSSRIGNIHGGAVEAIRKKALNIIYDERKGVKPGVNEPIIIDGKVIGVIGITGYSDEVKKFIKLVRVTAVLLIEQAEANEKNQNINLKRERFFYDLVNRKIPYDEKILKIAEDCGFNISKKHRAILAFISNVSKEIFQLRKKYIFNYELNTNKIVFFIADDYKCNSLINELKLCRDVEKIGIGEKEEIFAISLENTRKVIEIGEKIKPNSKIYNYGELKFFIHLYHKNKDQVTNLISNIDKSEYKIELIQTIQIYVEENGQINDAALRLNIHRNTLNYRLERIKKLTGKDPKNFFQLFELFCGLIWKE</sequence>
<dbReference type="RefSeq" id="WP_077834220.1">
    <property type="nucleotide sequence ID" value="NZ_CP096983.1"/>
</dbReference>
<evidence type="ECO:0000313" key="2">
    <source>
        <dbReference type="Proteomes" id="UP000190951"/>
    </source>
</evidence>
<dbReference type="InterPro" id="IPR008599">
    <property type="entry name" value="Diacid_rec"/>
</dbReference>
<dbReference type="Gene3D" id="1.10.10.2840">
    <property type="entry name" value="PucR C-terminal helix-turn-helix domain"/>
    <property type="match status" value="1"/>
</dbReference>
<proteinExistence type="predicted"/>
<evidence type="ECO:0000313" key="1">
    <source>
        <dbReference type="EMBL" id="URZ12944.1"/>
    </source>
</evidence>